<dbReference type="GO" id="GO:0005634">
    <property type="term" value="C:nucleus"/>
    <property type="evidence" value="ECO:0007669"/>
    <property type="project" value="TreeGrafter"/>
</dbReference>
<dbReference type="GO" id="GO:0005667">
    <property type="term" value="C:transcription regulator complex"/>
    <property type="evidence" value="ECO:0007669"/>
    <property type="project" value="TreeGrafter"/>
</dbReference>
<accession>A0A9N9MGU2</accession>
<feature type="region of interest" description="Disordered" evidence="2">
    <location>
        <begin position="97"/>
        <end position="117"/>
    </location>
</feature>
<dbReference type="Proteomes" id="UP001152799">
    <property type="component" value="Chromosome 12"/>
</dbReference>
<organism evidence="3 4">
    <name type="scientific">Ceutorhynchus assimilis</name>
    <name type="common">cabbage seed weevil</name>
    <dbReference type="NCBI Taxonomy" id="467358"/>
    <lineage>
        <taxon>Eukaryota</taxon>
        <taxon>Metazoa</taxon>
        <taxon>Ecdysozoa</taxon>
        <taxon>Arthropoda</taxon>
        <taxon>Hexapoda</taxon>
        <taxon>Insecta</taxon>
        <taxon>Pterygota</taxon>
        <taxon>Neoptera</taxon>
        <taxon>Endopterygota</taxon>
        <taxon>Coleoptera</taxon>
        <taxon>Polyphaga</taxon>
        <taxon>Cucujiformia</taxon>
        <taxon>Curculionidae</taxon>
        <taxon>Ceutorhynchinae</taxon>
        <taxon>Ceutorhynchus</taxon>
    </lineage>
</organism>
<dbReference type="EMBL" id="OU892288">
    <property type="protein sequence ID" value="CAG9762858.1"/>
    <property type="molecule type" value="Genomic_DNA"/>
</dbReference>
<reference evidence="3" key="1">
    <citation type="submission" date="2022-01" db="EMBL/GenBank/DDBJ databases">
        <authorList>
            <person name="King R."/>
        </authorList>
    </citation>
    <scope>NUCLEOTIDE SEQUENCE</scope>
</reference>
<sequence>MTDFNYITFQKRLRREKRTRKRLQDQLDLEVNRRAQLEEALRNAGAAEQLDTINEKLAQQTPIKPPTPNQLLQLHQQQASPPALAVERLPDRIKQETEEPQQYVTPREAPLQHQENSKAPTWGYSGLDLMSSGAAFWQNYSETLAQELEMERKSRLQQAERDVKSPLQDRTGYFKNSVMFTSSAT</sequence>
<evidence type="ECO:0000313" key="3">
    <source>
        <dbReference type="EMBL" id="CAG9762858.1"/>
    </source>
</evidence>
<dbReference type="GO" id="GO:0000981">
    <property type="term" value="F:DNA-binding transcription factor activity, RNA polymerase II-specific"/>
    <property type="evidence" value="ECO:0007669"/>
    <property type="project" value="TreeGrafter"/>
</dbReference>
<dbReference type="OrthoDB" id="6436112at2759"/>
<name>A0A9N9MGU2_9CUCU</name>
<feature type="coiled-coil region" evidence="1">
    <location>
        <begin position="6"/>
        <end position="40"/>
    </location>
</feature>
<dbReference type="InterPro" id="IPR052417">
    <property type="entry name" value="Dachshund_domain"/>
</dbReference>
<dbReference type="PANTHER" id="PTHR12577">
    <property type="entry name" value="DACHSHUND"/>
    <property type="match status" value="1"/>
</dbReference>
<evidence type="ECO:0000256" key="1">
    <source>
        <dbReference type="SAM" id="Coils"/>
    </source>
</evidence>
<proteinExistence type="predicted"/>
<keyword evidence="1" id="KW-0175">Coiled coil</keyword>
<keyword evidence="4" id="KW-1185">Reference proteome</keyword>
<dbReference type="PANTHER" id="PTHR12577:SF6">
    <property type="entry name" value="DACHSHUND, ISOFORM B"/>
    <property type="match status" value="1"/>
</dbReference>
<evidence type="ECO:0000256" key="2">
    <source>
        <dbReference type="SAM" id="MobiDB-lite"/>
    </source>
</evidence>
<protein>
    <submittedName>
        <fullName evidence="3">Uncharacterized protein</fullName>
    </submittedName>
</protein>
<evidence type="ECO:0000313" key="4">
    <source>
        <dbReference type="Proteomes" id="UP001152799"/>
    </source>
</evidence>
<dbReference type="AlphaFoldDB" id="A0A9N9MGU2"/>
<dbReference type="GO" id="GO:0000978">
    <property type="term" value="F:RNA polymerase II cis-regulatory region sequence-specific DNA binding"/>
    <property type="evidence" value="ECO:0007669"/>
    <property type="project" value="TreeGrafter"/>
</dbReference>
<gene>
    <name evidence="3" type="ORF">CEUTPL_LOCUS3529</name>
</gene>